<reference evidence="2" key="1">
    <citation type="journal article" date="2019" name="Int. J. Syst. Evol. Microbiol.">
        <title>The Global Catalogue of Microorganisms (GCM) 10K type strain sequencing project: providing services to taxonomists for standard genome sequencing and annotation.</title>
        <authorList>
            <consortium name="The Broad Institute Genomics Platform"/>
            <consortium name="The Broad Institute Genome Sequencing Center for Infectious Disease"/>
            <person name="Wu L."/>
            <person name="Ma J."/>
        </authorList>
    </citation>
    <scope>NUCLEOTIDE SEQUENCE [LARGE SCALE GENOMIC DNA]</scope>
    <source>
        <strain evidence="2">CGMCC 4.7106</strain>
    </source>
</reference>
<evidence type="ECO:0000313" key="1">
    <source>
        <dbReference type="EMBL" id="MFD2256269.1"/>
    </source>
</evidence>
<dbReference type="InterPro" id="IPR012373">
    <property type="entry name" value="Ferrdict_sens_TM"/>
</dbReference>
<name>A0ABW5D7C1_9BACT</name>
<sequence>MKDSYSDKEIDRLAERLRQNDLSSTEADALRDAIRNHPRARRRLASNLYLSAEFHSDSLTHELLGNDSDRKTFPFRPWHGIVAAAVLASGIGYTVYQFSNHNNNDQALAAHQKGVAVLSRQLDVSWVGEPPPKNGDTGDRMLLEPGFLEISKGTLQIDFYSGASVLIEAPARFEIIDASCGRLSYGKISVDIPSVAVGFKLIAPDLELVDQATEFGINAGKDGSCEIHVFSGNLNVSIAAMEPKFIRSGNGISIKQGKITDFPAQPGEFVRSTSLDAELRSKQTLWNDWKRDILSDPDVLLYYSFSDIPKWGRTIANEAMGATADTAGAIVGCQPVPGRWPGSQAMGFSSSSDRVRLNLPGQYDSLTLATWVKLDKRSSKHISLLSCDQEANQKFLIDWSLITTEKNVSYVTHFTETNRKFGAMEDRSHHHSPTNLAKYFKVGQWVLLGLVYDAGKKEVRHYANGDLVYTNPAKADHQLIIGIADLGNWPYKEWAKGTEFEVRNLSGAMADFLIAKRPFETRDFQRMYEMGKP</sequence>
<dbReference type="Proteomes" id="UP001597375">
    <property type="component" value="Unassembled WGS sequence"/>
</dbReference>
<dbReference type="InterPro" id="IPR013320">
    <property type="entry name" value="ConA-like_dom_sf"/>
</dbReference>
<dbReference type="SUPFAM" id="SSF49899">
    <property type="entry name" value="Concanavalin A-like lectins/glucanases"/>
    <property type="match status" value="1"/>
</dbReference>
<protein>
    <recommendedName>
        <fullName evidence="3">FecR protein</fullName>
    </recommendedName>
</protein>
<dbReference type="Gene3D" id="2.60.120.200">
    <property type="match status" value="1"/>
</dbReference>
<dbReference type="PANTHER" id="PTHR30273:SF2">
    <property type="entry name" value="PROTEIN FECR"/>
    <property type="match status" value="1"/>
</dbReference>
<evidence type="ECO:0000313" key="2">
    <source>
        <dbReference type="Proteomes" id="UP001597375"/>
    </source>
</evidence>
<organism evidence="1 2">
    <name type="scientific">Luteolibacter algae</name>
    <dbReference type="NCBI Taxonomy" id="454151"/>
    <lineage>
        <taxon>Bacteria</taxon>
        <taxon>Pseudomonadati</taxon>
        <taxon>Verrucomicrobiota</taxon>
        <taxon>Verrucomicrobiia</taxon>
        <taxon>Verrucomicrobiales</taxon>
        <taxon>Verrucomicrobiaceae</taxon>
        <taxon>Luteolibacter</taxon>
    </lineage>
</organism>
<accession>A0ABW5D7C1</accession>
<keyword evidence="2" id="KW-1185">Reference proteome</keyword>
<dbReference type="PANTHER" id="PTHR30273">
    <property type="entry name" value="PERIPLASMIC SIGNAL SENSOR AND SIGMA FACTOR ACTIVATOR FECR-RELATED"/>
    <property type="match status" value="1"/>
</dbReference>
<dbReference type="RefSeq" id="WP_386819356.1">
    <property type="nucleotide sequence ID" value="NZ_JBHUIT010000005.1"/>
</dbReference>
<proteinExistence type="predicted"/>
<dbReference type="EMBL" id="JBHUIT010000005">
    <property type="protein sequence ID" value="MFD2256269.1"/>
    <property type="molecule type" value="Genomic_DNA"/>
</dbReference>
<comment type="caution">
    <text evidence="1">The sequence shown here is derived from an EMBL/GenBank/DDBJ whole genome shotgun (WGS) entry which is preliminary data.</text>
</comment>
<evidence type="ECO:0008006" key="3">
    <source>
        <dbReference type="Google" id="ProtNLM"/>
    </source>
</evidence>
<gene>
    <name evidence="1" type="ORF">ACFSSA_06260</name>
</gene>